<evidence type="ECO:0000259" key="3">
    <source>
        <dbReference type="PROSITE" id="PS50870"/>
    </source>
</evidence>
<name>A0A1J1IDH0_9DIPT</name>
<feature type="compositionally biased region" description="Polar residues" evidence="2">
    <location>
        <begin position="297"/>
        <end position="312"/>
    </location>
</feature>
<dbReference type="FunFam" id="1.20.1270.60:FF:000068">
    <property type="entry name" value="Islet cell autoantigen"/>
    <property type="match status" value="1"/>
</dbReference>
<dbReference type="PANTHER" id="PTHR10164">
    <property type="entry name" value="ISLET CELL AUTOANTIGEN 1"/>
    <property type="match status" value="1"/>
</dbReference>
<dbReference type="GO" id="GO:0051049">
    <property type="term" value="P:regulation of transport"/>
    <property type="evidence" value="ECO:0007669"/>
    <property type="project" value="TreeGrafter"/>
</dbReference>
<dbReference type="GO" id="GO:0005794">
    <property type="term" value="C:Golgi apparatus"/>
    <property type="evidence" value="ECO:0007669"/>
    <property type="project" value="TreeGrafter"/>
</dbReference>
<dbReference type="InterPro" id="IPR024114">
    <property type="entry name" value="Islet_autoAg_Ica1/Ica1-like"/>
</dbReference>
<evidence type="ECO:0000313" key="5">
    <source>
        <dbReference type="Proteomes" id="UP000183832"/>
    </source>
</evidence>
<accession>A0A1J1IDH0</accession>
<keyword evidence="1" id="KW-0175">Coiled coil</keyword>
<dbReference type="Pfam" id="PF06456">
    <property type="entry name" value="Arfaptin"/>
    <property type="match status" value="1"/>
</dbReference>
<dbReference type="InterPro" id="IPR027267">
    <property type="entry name" value="AH/BAR_dom_sf"/>
</dbReference>
<dbReference type="InterPro" id="IPR006723">
    <property type="entry name" value="Islet_autoAg_Ica1_C"/>
</dbReference>
<dbReference type="Pfam" id="PF04629">
    <property type="entry name" value="ICA69"/>
    <property type="match status" value="1"/>
</dbReference>
<dbReference type="GO" id="GO:0019904">
    <property type="term" value="F:protein domain specific binding"/>
    <property type="evidence" value="ECO:0007669"/>
    <property type="project" value="InterPro"/>
</dbReference>
<gene>
    <name evidence="4" type="ORF">CLUMA_CG010344</name>
</gene>
<feature type="region of interest" description="Disordered" evidence="2">
    <location>
        <begin position="282"/>
        <end position="312"/>
    </location>
</feature>
<dbReference type="Gene3D" id="1.20.1270.60">
    <property type="entry name" value="Arfaptin homology (AH) domain/BAR domain"/>
    <property type="match status" value="1"/>
</dbReference>
<evidence type="ECO:0000256" key="2">
    <source>
        <dbReference type="SAM" id="MobiDB-lite"/>
    </source>
</evidence>
<dbReference type="PANTHER" id="PTHR10164:SF4">
    <property type="entry name" value="GH23156P"/>
    <property type="match status" value="1"/>
</dbReference>
<dbReference type="EMBL" id="CVRI01000045">
    <property type="protein sequence ID" value="CRK97030.1"/>
    <property type="molecule type" value="Genomic_DNA"/>
</dbReference>
<feature type="domain" description="AH" evidence="3">
    <location>
        <begin position="28"/>
        <end position="229"/>
    </location>
</feature>
<evidence type="ECO:0000313" key="4">
    <source>
        <dbReference type="EMBL" id="CRK97030.1"/>
    </source>
</evidence>
<evidence type="ECO:0000256" key="1">
    <source>
        <dbReference type="SAM" id="Coils"/>
    </source>
</evidence>
<dbReference type="AlphaFoldDB" id="A0A1J1IDH0"/>
<reference evidence="4 5" key="1">
    <citation type="submission" date="2015-04" db="EMBL/GenBank/DDBJ databases">
        <authorList>
            <person name="Syromyatnikov M.Y."/>
            <person name="Popov V.N."/>
        </authorList>
    </citation>
    <scope>NUCLEOTIDE SEQUENCE [LARGE SCALE GENOMIC DNA]</scope>
</reference>
<dbReference type="Proteomes" id="UP000183832">
    <property type="component" value="Unassembled WGS sequence"/>
</dbReference>
<feature type="coiled-coil region" evidence="1">
    <location>
        <begin position="117"/>
        <end position="144"/>
    </location>
</feature>
<dbReference type="InterPro" id="IPR010504">
    <property type="entry name" value="AH_dom"/>
</dbReference>
<keyword evidence="5" id="KW-1185">Reference proteome</keyword>
<dbReference type="PROSITE" id="PS50870">
    <property type="entry name" value="AH"/>
    <property type="match status" value="1"/>
</dbReference>
<sequence length="423" mass="47634">MNHQYWLIKNAKKLQRKFNAKEDENIVASDNELDAKLELFKSISESTANLSNIVDKYRDGLQLLAVETSSLGNFLRDCGKNSSSSESLMCNTGKVVCYLGAQHTSATTSLNRTLSELNTFKRAVNDTKETIAAMEKERTEYRSALTLMKICSTDVDPDSGRGLEKFRTSQKYVKYAKQNFDKYSLACLQKIDLLAAARCNLFSYSLAAYQTNWLTLNEKNREVLEAHVKIIDKEPRKHNFGILKELGQEAEEVAEKALEEGDKKDLNQELNDDDQRLFFGNEFSDCGPSTEKKNEDNQTSSEDNNSKTTNNDKLIDYEKDFDEFMSSSNLLLPSQLLMDDSLLNNIQSGDSNLNLLGSLNPLHAASNMDLLSSSDSKENSVQLNKNPSKKANDVSKWFSLFSELDPLNQQSEQDNANKNLHAA</sequence>
<dbReference type="OrthoDB" id="7786861at2759"/>
<dbReference type="STRING" id="568069.A0A1J1IDH0"/>
<dbReference type="SMART" id="SM01015">
    <property type="entry name" value="Arfaptin"/>
    <property type="match status" value="1"/>
</dbReference>
<organism evidence="4 5">
    <name type="scientific">Clunio marinus</name>
    <dbReference type="NCBI Taxonomy" id="568069"/>
    <lineage>
        <taxon>Eukaryota</taxon>
        <taxon>Metazoa</taxon>
        <taxon>Ecdysozoa</taxon>
        <taxon>Arthropoda</taxon>
        <taxon>Hexapoda</taxon>
        <taxon>Insecta</taxon>
        <taxon>Pterygota</taxon>
        <taxon>Neoptera</taxon>
        <taxon>Endopterygota</taxon>
        <taxon>Diptera</taxon>
        <taxon>Nematocera</taxon>
        <taxon>Chironomoidea</taxon>
        <taxon>Chironomidae</taxon>
        <taxon>Clunio</taxon>
    </lineage>
</organism>
<protein>
    <submittedName>
        <fullName evidence="4">CLUMA_CG010344, isoform A</fullName>
    </submittedName>
</protein>
<dbReference type="SUPFAM" id="SSF103657">
    <property type="entry name" value="BAR/IMD domain-like"/>
    <property type="match status" value="1"/>
</dbReference>
<proteinExistence type="predicted"/>